<dbReference type="InterPro" id="IPR011761">
    <property type="entry name" value="ATP-grasp"/>
</dbReference>
<keyword evidence="1" id="KW-0067">ATP-binding</keyword>
<organism evidence="3 4">
    <name type="scientific">Mycobacterium alsense</name>
    <dbReference type="NCBI Taxonomy" id="324058"/>
    <lineage>
        <taxon>Bacteria</taxon>
        <taxon>Bacillati</taxon>
        <taxon>Actinomycetota</taxon>
        <taxon>Actinomycetes</taxon>
        <taxon>Mycobacteriales</taxon>
        <taxon>Mycobacteriaceae</taxon>
        <taxon>Mycobacterium</taxon>
    </lineage>
</organism>
<evidence type="ECO:0000313" key="4">
    <source>
        <dbReference type="Proteomes" id="UP000092086"/>
    </source>
</evidence>
<name>A0ABD6P3W1_9MYCO</name>
<evidence type="ECO:0000256" key="1">
    <source>
        <dbReference type="PROSITE-ProRule" id="PRU00409"/>
    </source>
</evidence>
<sequence length="427" mass="46093">MLDFGAARVAPTGLHIVRDGNAVTPAVVVDGSLNALGVVRSLARAGVPVYLVCDTRLCPAALSRECTVLRVRDVQGPGLVEGLLSVAGRIGAKAVLILTSDLQVLKVSRARADLLEHYFVDLPAAPMVDALMDKAKFQAYAEEIGLPAPRAVVVDADHDERVIDGLSMPVVLKPVDRAVVLGGLERTTRADSHAQARAIARRMRGVAPSVVVQEWIEGDDTDIYFTLFVCDRRGRIVALFAGRKILCEPPLVGGTALCVAAPEEHETLAALTRTLVTRTHYRGIGGLEFKRHRRTGRFVVVEPTVGRTDWQEELATLCGVNIPAIAHRTAIGKPVPPPGPVDHTIAWRVSFRYRPPAGTLAPHTRIVDGYFRRRDPLPGIYSVATYLITSASGRRFAARARAAIARLRQPRPAAQPVPVNQTSHIGG</sequence>
<protein>
    <recommendedName>
        <fullName evidence="2">ATP-grasp domain-containing protein</fullName>
    </recommendedName>
</protein>
<evidence type="ECO:0000259" key="2">
    <source>
        <dbReference type="PROSITE" id="PS50975"/>
    </source>
</evidence>
<gene>
    <name evidence="3" type="ORF">A5672_11415</name>
</gene>
<dbReference type="EMBL" id="LZIT01000075">
    <property type="protein sequence ID" value="OBG42603.1"/>
    <property type="molecule type" value="Genomic_DNA"/>
</dbReference>
<reference evidence="3 4" key="1">
    <citation type="submission" date="2016-06" db="EMBL/GenBank/DDBJ databases">
        <authorList>
            <person name="Sutton G."/>
            <person name="Brinkac L."/>
            <person name="Sanka R."/>
            <person name="Adams M."/>
            <person name="Lau E."/>
            <person name="Sam S."/>
            <person name="Sreng N."/>
            <person name="Him V."/>
            <person name="Kerleguer A."/>
            <person name="Cheng S."/>
        </authorList>
    </citation>
    <scope>NUCLEOTIDE SEQUENCE [LARGE SCALE GENOMIC DNA]</scope>
    <source>
        <strain evidence="3 4">E2978</strain>
    </source>
</reference>
<dbReference type="GO" id="GO:0005524">
    <property type="term" value="F:ATP binding"/>
    <property type="evidence" value="ECO:0007669"/>
    <property type="project" value="UniProtKB-UniRule"/>
</dbReference>
<comment type="caution">
    <text evidence="3">The sequence shown here is derived from an EMBL/GenBank/DDBJ whole genome shotgun (WGS) entry which is preliminary data.</text>
</comment>
<keyword evidence="1" id="KW-0547">Nucleotide-binding</keyword>
<feature type="domain" description="ATP-grasp" evidence="2">
    <location>
        <begin position="138"/>
        <end position="331"/>
    </location>
</feature>
<dbReference type="AlphaFoldDB" id="A0ABD6P3W1"/>
<dbReference type="Proteomes" id="UP000092086">
    <property type="component" value="Unassembled WGS sequence"/>
</dbReference>
<proteinExistence type="predicted"/>
<dbReference type="Gene3D" id="3.30.470.20">
    <property type="entry name" value="ATP-grasp fold, B domain"/>
    <property type="match status" value="1"/>
</dbReference>
<dbReference type="SUPFAM" id="SSF56059">
    <property type="entry name" value="Glutathione synthetase ATP-binding domain-like"/>
    <property type="match status" value="1"/>
</dbReference>
<dbReference type="PROSITE" id="PS50975">
    <property type="entry name" value="ATP_GRASP"/>
    <property type="match status" value="1"/>
</dbReference>
<evidence type="ECO:0000313" key="3">
    <source>
        <dbReference type="EMBL" id="OBG42603.1"/>
    </source>
</evidence>
<accession>A0ABD6P3W1</accession>